<organism evidence="1 2">
    <name type="scientific">Larinioides sclopetarius</name>
    <dbReference type="NCBI Taxonomy" id="280406"/>
    <lineage>
        <taxon>Eukaryota</taxon>
        <taxon>Metazoa</taxon>
        <taxon>Ecdysozoa</taxon>
        <taxon>Arthropoda</taxon>
        <taxon>Chelicerata</taxon>
        <taxon>Arachnida</taxon>
        <taxon>Araneae</taxon>
        <taxon>Araneomorphae</taxon>
        <taxon>Entelegynae</taxon>
        <taxon>Araneoidea</taxon>
        <taxon>Araneidae</taxon>
        <taxon>Larinioides</taxon>
    </lineage>
</organism>
<sequence length="114" mass="12904">LSLKGATIFCELSGRTNPDITYEFWYSFIDFVCEKSDEEKKKLFKEYFTLTGEFMMEECRNPTSEICIKSDLTAEAFVSIISKYKAEGVCKTLGVETGETMKEGVDNFESSPLG</sequence>
<reference evidence="1 2" key="1">
    <citation type="submission" date="2024-04" db="EMBL/GenBank/DDBJ databases">
        <authorList>
            <person name="Rising A."/>
            <person name="Reimegard J."/>
            <person name="Sonavane S."/>
            <person name="Akerstrom W."/>
            <person name="Nylinder S."/>
            <person name="Hedman E."/>
            <person name="Kallberg Y."/>
        </authorList>
    </citation>
    <scope>NUCLEOTIDE SEQUENCE [LARGE SCALE GENOMIC DNA]</scope>
</reference>
<dbReference type="Proteomes" id="UP001497382">
    <property type="component" value="Unassembled WGS sequence"/>
</dbReference>
<comment type="caution">
    <text evidence="1">The sequence shown here is derived from an EMBL/GenBank/DDBJ whole genome shotgun (WGS) entry which is preliminary data.</text>
</comment>
<dbReference type="AlphaFoldDB" id="A0AAV2BXJ6"/>
<keyword evidence="2" id="KW-1185">Reference proteome</keyword>
<gene>
    <name evidence="1" type="ORF">LARSCL_LOCUS22115</name>
</gene>
<accession>A0AAV2BXJ6</accession>
<proteinExistence type="predicted"/>
<evidence type="ECO:0000313" key="1">
    <source>
        <dbReference type="EMBL" id="CAL1300778.1"/>
    </source>
</evidence>
<name>A0AAV2BXJ6_9ARAC</name>
<evidence type="ECO:0000313" key="2">
    <source>
        <dbReference type="Proteomes" id="UP001497382"/>
    </source>
</evidence>
<protein>
    <submittedName>
        <fullName evidence="1">Uncharacterized protein</fullName>
    </submittedName>
</protein>
<dbReference type="EMBL" id="CAXIEN010000579">
    <property type="protein sequence ID" value="CAL1300778.1"/>
    <property type="molecule type" value="Genomic_DNA"/>
</dbReference>
<feature type="non-terminal residue" evidence="1">
    <location>
        <position position="1"/>
    </location>
</feature>